<name>A0A9P6FN68_9FUNG</name>
<dbReference type="Proteomes" id="UP000780801">
    <property type="component" value="Unassembled WGS sequence"/>
</dbReference>
<sequence length="136" mass="15901">MGNDSEESLISNRYPSNARIGRFYLPEHAYRPREALEMKLESESAWVCCEFTQYPGVSLWVLETVLDKYHELSMRHTMALTLIPRASTGPKMGLNIERRDQGMGYDAQEDGEKVVRMKELILHPAMIQHIWRDMHY</sequence>
<organism evidence="1 2">
    <name type="scientific">Lunasporangiospora selenospora</name>
    <dbReference type="NCBI Taxonomy" id="979761"/>
    <lineage>
        <taxon>Eukaryota</taxon>
        <taxon>Fungi</taxon>
        <taxon>Fungi incertae sedis</taxon>
        <taxon>Mucoromycota</taxon>
        <taxon>Mortierellomycotina</taxon>
        <taxon>Mortierellomycetes</taxon>
        <taxon>Mortierellales</taxon>
        <taxon>Mortierellaceae</taxon>
        <taxon>Lunasporangiospora</taxon>
    </lineage>
</organism>
<protein>
    <submittedName>
        <fullName evidence="1">Uncharacterized protein</fullName>
    </submittedName>
</protein>
<gene>
    <name evidence="1" type="ORF">BGW38_005622</name>
</gene>
<comment type="caution">
    <text evidence="1">The sequence shown here is derived from an EMBL/GenBank/DDBJ whole genome shotgun (WGS) entry which is preliminary data.</text>
</comment>
<dbReference type="EMBL" id="JAABOA010003565">
    <property type="protein sequence ID" value="KAF9578527.1"/>
    <property type="molecule type" value="Genomic_DNA"/>
</dbReference>
<feature type="non-terminal residue" evidence="1">
    <location>
        <position position="136"/>
    </location>
</feature>
<accession>A0A9P6FN68</accession>
<dbReference type="AlphaFoldDB" id="A0A9P6FN68"/>
<reference evidence="1" key="1">
    <citation type="journal article" date="2020" name="Fungal Divers.">
        <title>Resolving the Mortierellaceae phylogeny through synthesis of multi-gene phylogenetics and phylogenomics.</title>
        <authorList>
            <person name="Vandepol N."/>
            <person name="Liber J."/>
            <person name="Desiro A."/>
            <person name="Na H."/>
            <person name="Kennedy M."/>
            <person name="Barry K."/>
            <person name="Grigoriev I.V."/>
            <person name="Miller A.N."/>
            <person name="O'Donnell K."/>
            <person name="Stajich J.E."/>
            <person name="Bonito G."/>
        </authorList>
    </citation>
    <scope>NUCLEOTIDE SEQUENCE</scope>
    <source>
        <strain evidence="1">KOD1015</strain>
    </source>
</reference>
<keyword evidence="2" id="KW-1185">Reference proteome</keyword>
<proteinExistence type="predicted"/>
<evidence type="ECO:0000313" key="2">
    <source>
        <dbReference type="Proteomes" id="UP000780801"/>
    </source>
</evidence>
<evidence type="ECO:0000313" key="1">
    <source>
        <dbReference type="EMBL" id="KAF9578527.1"/>
    </source>
</evidence>
<dbReference type="OrthoDB" id="654211at2759"/>